<dbReference type="Proteomes" id="UP001290455">
    <property type="component" value="Unassembled WGS sequence"/>
</dbReference>
<evidence type="ECO:0000259" key="4">
    <source>
        <dbReference type="PROSITE" id="PS50111"/>
    </source>
</evidence>
<keyword evidence="6" id="KW-1185">Reference proteome</keyword>
<name>A0ABU5J2Q3_9BACI</name>
<evidence type="ECO:0000256" key="2">
    <source>
        <dbReference type="PROSITE-ProRule" id="PRU00284"/>
    </source>
</evidence>
<dbReference type="SMART" id="SM00283">
    <property type="entry name" value="MA"/>
    <property type="match status" value="1"/>
</dbReference>
<feature type="transmembrane region" description="Helical" evidence="3">
    <location>
        <begin position="39"/>
        <end position="58"/>
    </location>
</feature>
<feature type="transmembrane region" description="Helical" evidence="3">
    <location>
        <begin position="110"/>
        <end position="129"/>
    </location>
</feature>
<evidence type="ECO:0000256" key="1">
    <source>
        <dbReference type="ARBA" id="ARBA00023224"/>
    </source>
</evidence>
<reference evidence="5 6" key="1">
    <citation type="submission" date="2023-11" db="EMBL/GenBank/DDBJ databases">
        <title>Bacillus jintuensis, isolated from a mudflat on the Beibu Gulf coast.</title>
        <authorList>
            <person name="Li M."/>
        </authorList>
    </citation>
    <scope>NUCLEOTIDE SEQUENCE [LARGE SCALE GENOMIC DNA]</scope>
    <source>
        <strain evidence="5 6">31A1R</strain>
    </source>
</reference>
<keyword evidence="3" id="KW-1133">Transmembrane helix</keyword>
<feature type="transmembrane region" description="Helical" evidence="3">
    <location>
        <begin position="141"/>
        <end position="161"/>
    </location>
</feature>
<protein>
    <submittedName>
        <fullName evidence="5">Methyl-accepting chemotaxis protein</fullName>
    </submittedName>
</protein>
<evidence type="ECO:0000256" key="3">
    <source>
        <dbReference type="SAM" id="Phobius"/>
    </source>
</evidence>
<keyword evidence="1 2" id="KW-0807">Transducer</keyword>
<feature type="transmembrane region" description="Helical" evidence="3">
    <location>
        <begin position="12"/>
        <end position="33"/>
    </location>
</feature>
<gene>
    <name evidence="5" type="ORF">SM124_18100</name>
</gene>
<dbReference type="RefSeq" id="WP_322447925.1">
    <property type="nucleotide sequence ID" value="NZ_JAXOFX010000015.1"/>
</dbReference>
<feature type="domain" description="Methyl-accepting transducer" evidence="4">
    <location>
        <begin position="207"/>
        <end position="443"/>
    </location>
</feature>
<feature type="transmembrane region" description="Helical" evidence="3">
    <location>
        <begin position="88"/>
        <end position="103"/>
    </location>
</feature>
<dbReference type="Pfam" id="PF00015">
    <property type="entry name" value="MCPsignal"/>
    <property type="match status" value="1"/>
</dbReference>
<dbReference type="EMBL" id="JAXOFX010000015">
    <property type="protein sequence ID" value="MDZ5473632.1"/>
    <property type="molecule type" value="Genomic_DNA"/>
</dbReference>
<dbReference type="Gene3D" id="1.10.287.950">
    <property type="entry name" value="Methyl-accepting chemotaxis protein"/>
    <property type="match status" value="1"/>
</dbReference>
<keyword evidence="3" id="KW-0472">Membrane</keyword>
<keyword evidence="3" id="KW-0812">Transmembrane</keyword>
<evidence type="ECO:0000313" key="6">
    <source>
        <dbReference type="Proteomes" id="UP001290455"/>
    </source>
</evidence>
<dbReference type="PROSITE" id="PS50111">
    <property type="entry name" value="CHEMOTAXIS_TRANSDUC_2"/>
    <property type="match status" value="1"/>
</dbReference>
<dbReference type="PANTHER" id="PTHR32089:SF112">
    <property type="entry name" value="LYSOZYME-LIKE PROTEIN-RELATED"/>
    <property type="match status" value="1"/>
</dbReference>
<comment type="caution">
    <text evidence="5">The sequence shown here is derived from an EMBL/GenBank/DDBJ whole genome shotgun (WGS) entry which is preliminary data.</text>
</comment>
<accession>A0ABU5J2Q3</accession>
<evidence type="ECO:0000313" key="5">
    <source>
        <dbReference type="EMBL" id="MDZ5473632.1"/>
    </source>
</evidence>
<organism evidence="5 6">
    <name type="scientific">Robertmurraya mangrovi</name>
    <dbReference type="NCBI Taxonomy" id="3098077"/>
    <lineage>
        <taxon>Bacteria</taxon>
        <taxon>Bacillati</taxon>
        <taxon>Bacillota</taxon>
        <taxon>Bacilli</taxon>
        <taxon>Bacillales</taxon>
        <taxon>Bacillaceae</taxon>
        <taxon>Robertmurraya</taxon>
    </lineage>
</organism>
<dbReference type="PANTHER" id="PTHR32089">
    <property type="entry name" value="METHYL-ACCEPTING CHEMOTAXIS PROTEIN MCPB"/>
    <property type="match status" value="1"/>
</dbReference>
<dbReference type="InterPro" id="IPR004089">
    <property type="entry name" value="MCPsignal_dom"/>
</dbReference>
<dbReference type="SUPFAM" id="SSF58104">
    <property type="entry name" value="Methyl-accepting chemotaxis protein (MCP) signaling domain"/>
    <property type="match status" value="1"/>
</dbReference>
<proteinExistence type="predicted"/>
<sequence>MSDIELLHSRNRLLVKLLWFTFILGLAVCLMNQETLKTIMIMLVTGSSLCIVVTFLTLKKKFTRGIMYLVVLQMAILSFLFFMNGTSITTYLMVFLSLAYASLYQNYRPLLASALIGLIYTNAFFFIFHETIFTGMEVNNLVNLNLYYILISTLLIVQSVFSERQRKEMISAHGEVLEIKNKLEEMYPSIKDSVGTLGMFGSTLQTNVAATRTISKEITTSFSEIAMGFEGQTTHVKEMNGAILDINDIISSSTESVVKMKSISNETTENIDFAKNGINTLTSDMTEVTTAIDQTVTMMDELQKQTEQIGLILTTINDISTQTNLLALNAAIEAARAGEHGKSFSVVAQEIRSLAENSLQSTKQIENVLNTIQQKTNQLTSKVYLGKDAVTRSATSSKNVEHSIIKITDNVYRIQQQTNEVENTSNKLKSSSSRVVEGITFITTNLENTNSSIVEILSGIEEQDSRIEHIVENFSKLDSLSKSLNNLIHSN</sequence>